<dbReference type="Pfam" id="PF11899">
    <property type="entry name" value="DUF3419"/>
    <property type="match status" value="1"/>
</dbReference>
<accession>A0A011UKV3</accession>
<dbReference type="EMBL" id="JENY01000015">
    <property type="protein sequence ID" value="EXL06816.1"/>
    <property type="molecule type" value="Genomic_DNA"/>
</dbReference>
<dbReference type="InterPro" id="IPR029063">
    <property type="entry name" value="SAM-dependent_MTases_sf"/>
</dbReference>
<dbReference type="InterPro" id="IPR021829">
    <property type="entry name" value="DUF3419"/>
</dbReference>
<gene>
    <name evidence="1" type="ORF">BG36_05610</name>
</gene>
<comment type="caution">
    <text evidence="1">The sequence shown here is derived from an EMBL/GenBank/DDBJ whole genome shotgun (WGS) entry which is preliminary data.</text>
</comment>
<reference evidence="1 2" key="1">
    <citation type="submission" date="2014-02" db="EMBL/GenBank/DDBJ databases">
        <title>Aquamicrobium defluvii Genome sequencing.</title>
        <authorList>
            <person name="Wang X."/>
        </authorList>
    </citation>
    <scope>NUCLEOTIDE SEQUENCE [LARGE SCALE GENOMIC DNA]</scope>
    <source>
        <strain evidence="1 2">W13Z1</strain>
    </source>
</reference>
<dbReference type="PATRIC" id="fig|69279.3.peg.2508"/>
<evidence type="ECO:0000313" key="2">
    <source>
        <dbReference type="Proteomes" id="UP000019849"/>
    </source>
</evidence>
<proteinExistence type="predicted"/>
<dbReference type="Proteomes" id="UP000019849">
    <property type="component" value="Unassembled WGS sequence"/>
</dbReference>
<dbReference type="SUPFAM" id="SSF53335">
    <property type="entry name" value="S-adenosyl-L-methionine-dependent methyltransferases"/>
    <property type="match status" value="1"/>
</dbReference>
<dbReference type="PANTHER" id="PTHR47473:SF1">
    <property type="entry name" value="METHYLTRANSFERASE DOMAIN-CONTAINING PROTEIN"/>
    <property type="match status" value="1"/>
</dbReference>
<dbReference type="AlphaFoldDB" id="A0A011UKV3"/>
<dbReference type="HOGENOM" id="CLU_054002_0_0_5"/>
<name>A0A011UKV3_9HYPH</name>
<sequence length="420" mass="48032">MERGIMTALERRISEGGANPGRRLREAVRRSAPLTREGLAEYVFARLFQKLVYAQIWEDPEIDMEALAMEPGQTVVAIASGGCNAFSYLLANPGRIEAVDLNPAHVAFNRLKLAALQTLPGYESFHRFYAMADDPENVEDYRRFIRPVLDDRSRAYWEGRTLSGRRRISMFRRHLYRHGLLGHFIGWGHRVARLYGVDPRILLEARSQDEQRQLFDTMIAPLFDKRFVRWMTNRKSSLFGLGIPPQQYDVLAGGNGMAGVLRQRLERLACDFPLSENYFAWQAFGRGYGRDGRAPLPPYLRRENFETVRARASRFSVENISITELLAAKPDGCVDRAVLLDAQDWMSDDQLNSLWREITRTAAPGARVIFRTAAQANLLEGRVAPDLLARWDYRREESRALHARDRSSIYGGFHLLVLKG</sequence>
<dbReference type="GO" id="GO:0016740">
    <property type="term" value="F:transferase activity"/>
    <property type="evidence" value="ECO:0007669"/>
    <property type="project" value="UniProtKB-KW"/>
</dbReference>
<dbReference type="STRING" id="69279.BG36_05610"/>
<dbReference type="eggNOG" id="COG5379">
    <property type="taxonomic scope" value="Bacteria"/>
</dbReference>
<organism evidence="1 2">
    <name type="scientific">Aquamicrobium defluvii</name>
    <dbReference type="NCBI Taxonomy" id="69279"/>
    <lineage>
        <taxon>Bacteria</taxon>
        <taxon>Pseudomonadati</taxon>
        <taxon>Pseudomonadota</taxon>
        <taxon>Alphaproteobacteria</taxon>
        <taxon>Hyphomicrobiales</taxon>
        <taxon>Phyllobacteriaceae</taxon>
        <taxon>Aquamicrobium</taxon>
    </lineage>
</organism>
<dbReference type="PANTHER" id="PTHR47473">
    <property type="entry name" value="BTA1P"/>
    <property type="match status" value="1"/>
</dbReference>
<protein>
    <submittedName>
        <fullName evidence="1">S-adenosylmethionine:diacylglycerol 3-amino-3-carboxypropyl transferase</fullName>
    </submittedName>
</protein>
<keyword evidence="1" id="KW-0808">Transferase</keyword>
<dbReference type="Gene3D" id="3.40.50.150">
    <property type="entry name" value="Vaccinia Virus protein VP39"/>
    <property type="match status" value="1"/>
</dbReference>
<evidence type="ECO:0000313" key="1">
    <source>
        <dbReference type="EMBL" id="EXL06816.1"/>
    </source>
</evidence>